<comment type="similarity">
    <text evidence="1 7">Belongs to the ferritin family. Prokaryotic subfamily.</text>
</comment>
<dbReference type="GO" id="GO:0042802">
    <property type="term" value="F:identical protein binding"/>
    <property type="evidence" value="ECO:0007669"/>
    <property type="project" value="UniProtKB-ARBA"/>
</dbReference>
<evidence type="ECO:0000313" key="10">
    <source>
        <dbReference type="Proteomes" id="UP000190027"/>
    </source>
</evidence>
<organism evidence="9 10">
    <name type="scientific">Paucidesulfovibrio gracilis DSM 16080</name>
    <dbReference type="NCBI Taxonomy" id="1121449"/>
    <lineage>
        <taxon>Bacteria</taxon>
        <taxon>Pseudomonadati</taxon>
        <taxon>Thermodesulfobacteriota</taxon>
        <taxon>Desulfovibrionia</taxon>
        <taxon>Desulfovibrionales</taxon>
        <taxon>Desulfovibrionaceae</taxon>
        <taxon>Paucidesulfovibrio</taxon>
    </lineage>
</organism>
<feature type="binding site" evidence="6">
    <location>
        <position position="53"/>
    </location>
    <ligand>
        <name>Fe cation</name>
        <dbReference type="ChEBI" id="CHEBI:24875"/>
        <label>1</label>
    </ligand>
</feature>
<keyword evidence="10" id="KW-1185">Reference proteome</keyword>
<reference evidence="9 10" key="1">
    <citation type="submission" date="2017-02" db="EMBL/GenBank/DDBJ databases">
        <authorList>
            <person name="Peterson S.W."/>
        </authorList>
    </citation>
    <scope>NUCLEOTIDE SEQUENCE [LARGE SCALE GENOMIC DNA]</scope>
    <source>
        <strain evidence="9 10">DSM 16080</strain>
    </source>
</reference>
<dbReference type="STRING" id="1121449.SAMN02745704_00922"/>
<evidence type="ECO:0000256" key="2">
    <source>
        <dbReference type="ARBA" id="ARBA00022434"/>
    </source>
</evidence>
<dbReference type="GO" id="GO:0008198">
    <property type="term" value="F:ferrous iron binding"/>
    <property type="evidence" value="ECO:0007669"/>
    <property type="project" value="TreeGrafter"/>
</dbReference>
<evidence type="ECO:0000256" key="6">
    <source>
        <dbReference type="PIRSR" id="PIRSR601519-1"/>
    </source>
</evidence>
<dbReference type="EC" id="1.16.3.2" evidence="7"/>
<dbReference type="GO" id="GO:0008199">
    <property type="term" value="F:ferric iron binding"/>
    <property type="evidence" value="ECO:0007669"/>
    <property type="project" value="InterPro"/>
</dbReference>
<dbReference type="OrthoDB" id="9801481at2"/>
<evidence type="ECO:0000256" key="1">
    <source>
        <dbReference type="ARBA" id="ARBA00006950"/>
    </source>
</evidence>
<dbReference type="RefSeq" id="WP_078716509.1">
    <property type="nucleotide sequence ID" value="NZ_FUYC01000003.1"/>
</dbReference>
<dbReference type="InterPro" id="IPR012347">
    <property type="entry name" value="Ferritin-like"/>
</dbReference>
<evidence type="ECO:0000256" key="5">
    <source>
        <dbReference type="ARBA" id="ARBA00023004"/>
    </source>
</evidence>
<dbReference type="EMBL" id="FUYC01000003">
    <property type="protein sequence ID" value="SKA77021.1"/>
    <property type="molecule type" value="Genomic_DNA"/>
</dbReference>
<gene>
    <name evidence="9" type="ORF">SAMN02745704_00922</name>
</gene>
<evidence type="ECO:0000256" key="4">
    <source>
        <dbReference type="ARBA" id="ARBA00023002"/>
    </source>
</evidence>
<dbReference type="SUPFAM" id="SSF47240">
    <property type="entry name" value="Ferritin-like"/>
    <property type="match status" value="1"/>
</dbReference>
<comment type="function">
    <text evidence="7">Iron-storage protein.</text>
</comment>
<feature type="binding site" evidence="6">
    <location>
        <position position="94"/>
    </location>
    <ligand>
        <name>Fe cation</name>
        <dbReference type="ChEBI" id="CHEBI:24875"/>
        <label>1</label>
    </ligand>
</feature>
<dbReference type="PANTHER" id="PTHR11431">
    <property type="entry name" value="FERRITIN"/>
    <property type="match status" value="1"/>
</dbReference>
<protein>
    <recommendedName>
        <fullName evidence="7">Ferritin</fullName>
        <ecNumber evidence="7">1.16.3.2</ecNumber>
    </recommendedName>
</protein>
<dbReference type="GO" id="GO:0006826">
    <property type="term" value="P:iron ion transport"/>
    <property type="evidence" value="ECO:0007669"/>
    <property type="project" value="InterPro"/>
</dbReference>
<dbReference type="Gene3D" id="1.20.1260.10">
    <property type="match status" value="1"/>
</dbReference>
<evidence type="ECO:0000313" key="9">
    <source>
        <dbReference type="EMBL" id="SKA77021.1"/>
    </source>
</evidence>
<feature type="binding site" evidence="6">
    <location>
        <position position="17"/>
    </location>
    <ligand>
        <name>Fe cation</name>
        <dbReference type="ChEBI" id="CHEBI:24875"/>
        <label>1</label>
    </ligand>
</feature>
<keyword evidence="3 6" id="KW-0479">Metal-binding</keyword>
<dbReference type="Pfam" id="PF00210">
    <property type="entry name" value="Ferritin"/>
    <property type="match status" value="1"/>
</dbReference>
<dbReference type="Proteomes" id="UP000190027">
    <property type="component" value="Unassembled WGS sequence"/>
</dbReference>
<comment type="subcellular location">
    <subcellularLocation>
        <location evidence="7">Cytoplasm</location>
    </subcellularLocation>
</comment>
<dbReference type="AlphaFoldDB" id="A0A1T4WK63"/>
<dbReference type="GO" id="GO:0004322">
    <property type="term" value="F:ferroxidase activity"/>
    <property type="evidence" value="ECO:0007669"/>
    <property type="project" value="TreeGrafter"/>
</dbReference>
<feature type="domain" description="Ferritin-like diiron" evidence="8">
    <location>
        <begin position="1"/>
        <end position="145"/>
    </location>
</feature>
<dbReference type="InterPro" id="IPR041719">
    <property type="entry name" value="Ferritin_prok"/>
</dbReference>
<feature type="binding site" evidence="6">
    <location>
        <position position="50"/>
    </location>
    <ligand>
        <name>Fe cation</name>
        <dbReference type="ChEBI" id="CHEBI:24875"/>
        <label>1</label>
    </ligand>
</feature>
<accession>A0A1T4WK63</accession>
<dbReference type="PROSITE" id="PS50905">
    <property type="entry name" value="FERRITIN_LIKE"/>
    <property type="match status" value="1"/>
</dbReference>
<keyword evidence="4" id="KW-0560">Oxidoreductase</keyword>
<dbReference type="PANTHER" id="PTHR11431:SF127">
    <property type="entry name" value="BACTERIAL NON-HEME FERRITIN"/>
    <property type="match status" value="1"/>
</dbReference>
<evidence type="ECO:0000259" key="8">
    <source>
        <dbReference type="PROSITE" id="PS50905"/>
    </source>
</evidence>
<keyword evidence="2 7" id="KW-0409">Iron storage</keyword>
<dbReference type="InterPro" id="IPR009040">
    <property type="entry name" value="Ferritin-like_diiron"/>
</dbReference>
<sequence length="168" mass="19552">MLSEKMEQAINEQIKWEFYSAYLYLSMSAYFQDLGLPGFAQWMEAQYQEEVFHAMKMFRYVGEQGGRVRLQSIDQPDHEWASPLACMEFSLNHEREVTRRINELASLAQDERDHATFIFMQWFVSEQVEEEDTFGDVVGKLKLVGDGGGLFMLDRDLGARVFTPPTNE</sequence>
<proteinExistence type="inferred from homology"/>
<keyword evidence="5 6" id="KW-0408">Iron</keyword>
<feature type="binding site" evidence="6">
    <location>
        <position position="127"/>
    </location>
    <ligand>
        <name>Fe cation</name>
        <dbReference type="ChEBI" id="CHEBI:24875"/>
        <label>1</label>
    </ligand>
</feature>
<name>A0A1T4WK63_9BACT</name>
<evidence type="ECO:0000256" key="7">
    <source>
        <dbReference type="RuleBase" id="RU361145"/>
    </source>
</evidence>
<dbReference type="InterPro" id="IPR008331">
    <property type="entry name" value="Ferritin_DPS_dom"/>
</dbReference>
<evidence type="ECO:0000256" key="3">
    <source>
        <dbReference type="ARBA" id="ARBA00022723"/>
    </source>
</evidence>
<comment type="catalytic activity">
    <reaction evidence="7">
        <text>4 Fe(2+) + O2 + 6 H2O = 4 iron(III) oxide-hydroxide + 12 H(+)</text>
        <dbReference type="Rhea" id="RHEA:11972"/>
        <dbReference type="ChEBI" id="CHEBI:15377"/>
        <dbReference type="ChEBI" id="CHEBI:15378"/>
        <dbReference type="ChEBI" id="CHEBI:15379"/>
        <dbReference type="ChEBI" id="CHEBI:29033"/>
        <dbReference type="ChEBI" id="CHEBI:78619"/>
        <dbReference type="EC" id="1.16.3.2"/>
    </reaction>
</comment>
<dbReference type="InterPro" id="IPR009078">
    <property type="entry name" value="Ferritin-like_SF"/>
</dbReference>
<dbReference type="FunFam" id="1.20.1260.10:FF:000001">
    <property type="entry name" value="Non-heme ferritin"/>
    <property type="match status" value="1"/>
</dbReference>
<dbReference type="InterPro" id="IPR001519">
    <property type="entry name" value="Ferritin"/>
</dbReference>
<dbReference type="CDD" id="cd01055">
    <property type="entry name" value="Nonheme_Ferritin"/>
    <property type="match status" value="1"/>
</dbReference>
<keyword evidence="7" id="KW-0963">Cytoplasm</keyword>
<dbReference type="GO" id="GO:0006879">
    <property type="term" value="P:intracellular iron ion homeostasis"/>
    <property type="evidence" value="ECO:0007669"/>
    <property type="project" value="UniProtKB-KW"/>
</dbReference>
<dbReference type="GO" id="GO:0005829">
    <property type="term" value="C:cytosol"/>
    <property type="evidence" value="ECO:0007669"/>
    <property type="project" value="TreeGrafter"/>
</dbReference>